<dbReference type="Pfam" id="PF00593">
    <property type="entry name" value="TonB_dep_Rec_b-barrel"/>
    <property type="match status" value="1"/>
</dbReference>
<evidence type="ECO:0000256" key="5">
    <source>
        <dbReference type="ARBA" id="ARBA00022692"/>
    </source>
</evidence>
<dbReference type="GO" id="GO:0009279">
    <property type="term" value="C:cell outer membrane"/>
    <property type="evidence" value="ECO:0007669"/>
    <property type="project" value="UniProtKB-SubCell"/>
</dbReference>
<comment type="similarity">
    <text evidence="11 12">Belongs to the TonB-dependent receptor family.</text>
</comment>
<reference evidence="16" key="1">
    <citation type="journal article" date="2014" name="Int. J. Syst. Evol. Microbiol.">
        <title>Complete genome sequence of Corynebacterium casei LMG S-19264T (=DSM 44701T), isolated from a smear-ripened cheese.</title>
        <authorList>
            <consortium name="US DOE Joint Genome Institute (JGI-PGF)"/>
            <person name="Walter F."/>
            <person name="Albersmeier A."/>
            <person name="Kalinowski J."/>
            <person name="Ruckert C."/>
        </authorList>
    </citation>
    <scope>NUCLEOTIDE SEQUENCE</scope>
    <source>
        <strain evidence="16">KCTC 32296</strain>
    </source>
</reference>
<protein>
    <submittedName>
        <fullName evidence="16">TonB-dependent receptor</fullName>
    </submittedName>
</protein>
<proteinExistence type="inferred from homology"/>
<organism evidence="16 17">
    <name type="scientific">Asticcacaulis endophyticus</name>
    <dbReference type="NCBI Taxonomy" id="1395890"/>
    <lineage>
        <taxon>Bacteria</taxon>
        <taxon>Pseudomonadati</taxon>
        <taxon>Pseudomonadota</taxon>
        <taxon>Alphaproteobacteria</taxon>
        <taxon>Caulobacterales</taxon>
        <taxon>Caulobacteraceae</taxon>
        <taxon>Asticcacaulis</taxon>
    </lineage>
</organism>
<evidence type="ECO:0000259" key="15">
    <source>
        <dbReference type="Pfam" id="PF07715"/>
    </source>
</evidence>
<keyword evidence="6" id="KW-0408">Iron</keyword>
<evidence type="ECO:0000313" key="17">
    <source>
        <dbReference type="Proteomes" id="UP000662572"/>
    </source>
</evidence>
<comment type="caution">
    <text evidence="16">The sequence shown here is derived from an EMBL/GenBank/DDBJ whole genome shotgun (WGS) entry which is preliminary data.</text>
</comment>
<reference evidence="16" key="2">
    <citation type="submission" date="2020-09" db="EMBL/GenBank/DDBJ databases">
        <authorList>
            <person name="Sun Q."/>
            <person name="Kim S."/>
        </authorList>
    </citation>
    <scope>NUCLEOTIDE SEQUENCE</scope>
    <source>
        <strain evidence="16">KCTC 32296</strain>
    </source>
</reference>
<keyword evidence="10 11" id="KW-0998">Cell outer membrane</keyword>
<evidence type="ECO:0000256" key="6">
    <source>
        <dbReference type="ARBA" id="ARBA00023004"/>
    </source>
</evidence>
<dbReference type="InterPro" id="IPR039426">
    <property type="entry name" value="TonB-dep_rcpt-like"/>
</dbReference>
<dbReference type="PANTHER" id="PTHR32552:SF81">
    <property type="entry name" value="TONB-DEPENDENT OUTER MEMBRANE RECEPTOR"/>
    <property type="match status" value="1"/>
</dbReference>
<dbReference type="CDD" id="cd01347">
    <property type="entry name" value="ligand_gated_channel"/>
    <property type="match status" value="1"/>
</dbReference>
<evidence type="ECO:0000256" key="4">
    <source>
        <dbReference type="ARBA" id="ARBA00022496"/>
    </source>
</evidence>
<evidence type="ECO:0000256" key="11">
    <source>
        <dbReference type="PROSITE-ProRule" id="PRU01360"/>
    </source>
</evidence>
<dbReference type="Pfam" id="PF07715">
    <property type="entry name" value="Plug"/>
    <property type="match status" value="1"/>
</dbReference>
<dbReference type="EMBL" id="BMZB01000001">
    <property type="protein sequence ID" value="GGZ30790.1"/>
    <property type="molecule type" value="Genomic_DNA"/>
</dbReference>
<dbReference type="InterPro" id="IPR012910">
    <property type="entry name" value="Plug_dom"/>
</dbReference>
<dbReference type="PANTHER" id="PTHR32552">
    <property type="entry name" value="FERRICHROME IRON RECEPTOR-RELATED"/>
    <property type="match status" value="1"/>
</dbReference>
<feature type="domain" description="TonB-dependent receptor-like beta-barrel" evidence="14">
    <location>
        <begin position="256"/>
        <end position="733"/>
    </location>
</feature>
<evidence type="ECO:0000256" key="1">
    <source>
        <dbReference type="ARBA" id="ARBA00004571"/>
    </source>
</evidence>
<keyword evidence="16" id="KW-0675">Receptor</keyword>
<name>A0A918Q3T7_9CAUL</name>
<dbReference type="Gene3D" id="2.40.170.20">
    <property type="entry name" value="TonB-dependent receptor, beta-barrel domain"/>
    <property type="match status" value="1"/>
</dbReference>
<comment type="subcellular location">
    <subcellularLocation>
        <location evidence="1 11">Cell outer membrane</location>
        <topology evidence="1 11">Multi-pass membrane protein</topology>
    </subcellularLocation>
</comment>
<evidence type="ECO:0000256" key="7">
    <source>
        <dbReference type="ARBA" id="ARBA00023065"/>
    </source>
</evidence>
<dbReference type="Proteomes" id="UP000662572">
    <property type="component" value="Unassembled WGS sequence"/>
</dbReference>
<feature type="domain" description="TonB-dependent receptor plug" evidence="15">
    <location>
        <begin position="64"/>
        <end position="175"/>
    </location>
</feature>
<evidence type="ECO:0000259" key="14">
    <source>
        <dbReference type="Pfam" id="PF00593"/>
    </source>
</evidence>
<feature type="chain" id="PRO_5036996786" evidence="13">
    <location>
        <begin position="35"/>
        <end position="770"/>
    </location>
</feature>
<dbReference type="AlphaFoldDB" id="A0A918Q3T7"/>
<keyword evidence="7" id="KW-0406">Ion transport</keyword>
<keyword evidence="17" id="KW-1185">Reference proteome</keyword>
<accession>A0A918Q3T7</accession>
<dbReference type="InterPro" id="IPR000531">
    <property type="entry name" value="Beta-barrel_TonB"/>
</dbReference>
<evidence type="ECO:0000256" key="3">
    <source>
        <dbReference type="ARBA" id="ARBA00022452"/>
    </source>
</evidence>
<keyword evidence="4" id="KW-0410">Iron transport</keyword>
<dbReference type="PROSITE" id="PS52016">
    <property type="entry name" value="TONB_DEPENDENT_REC_3"/>
    <property type="match status" value="1"/>
</dbReference>
<evidence type="ECO:0000313" key="16">
    <source>
        <dbReference type="EMBL" id="GGZ30790.1"/>
    </source>
</evidence>
<keyword evidence="2 11" id="KW-0813">Transport</keyword>
<keyword evidence="5 11" id="KW-0812">Transmembrane</keyword>
<dbReference type="GO" id="GO:0006826">
    <property type="term" value="P:iron ion transport"/>
    <property type="evidence" value="ECO:0007669"/>
    <property type="project" value="UniProtKB-KW"/>
</dbReference>
<dbReference type="InterPro" id="IPR036942">
    <property type="entry name" value="Beta-barrel_TonB_sf"/>
</dbReference>
<evidence type="ECO:0000256" key="10">
    <source>
        <dbReference type="ARBA" id="ARBA00023237"/>
    </source>
</evidence>
<dbReference type="RefSeq" id="WP_189485879.1">
    <property type="nucleotide sequence ID" value="NZ_BMZB01000001.1"/>
</dbReference>
<dbReference type="SUPFAM" id="SSF56935">
    <property type="entry name" value="Porins"/>
    <property type="match status" value="1"/>
</dbReference>
<evidence type="ECO:0000256" key="8">
    <source>
        <dbReference type="ARBA" id="ARBA00023077"/>
    </source>
</evidence>
<keyword evidence="3 11" id="KW-1134">Transmembrane beta strand</keyword>
<evidence type="ECO:0000256" key="12">
    <source>
        <dbReference type="RuleBase" id="RU003357"/>
    </source>
</evidence>
<keyword evidence="13" id="KW-0732">Signal</keyword>
<evidence type="ECO:0000256" key="9">
    <source>
        <dbReference type="ARBA" id="ARBA00023136"/>
    </source>
</evidence>
<evidence type="ECO:0000256" key="13">
    <source>
        <dbReference type="SAM" id="SignalP"/>
    </source>
</evidence>
<gene>
    <name evidence="16" type="ORF">GCM10011273_16560</name>
</gene>
<keyword evidence="8 12" id="KW-0798">TonB box</keyword>
<feature type="signal peptide" evidence="13">
    <location>
        <begin position="1"/>
        <end position="34"/>
    </location>
</feature>
<keyword evidence="9 11" id="KW-0472">Membrane</keyword>
<sequence>MATNTKAFHGMRVQSLRLALLTTSMMAAASFAYANDAADPADAVAADEPVAEVVVTATKRNTKLQKTPMAISAVTGDTLAKVGAMTMDEYVKFVPSLKVSDDGPGRGRISLRGIQGTGEALVGVFYDEAPITGSVGVSSDAGGRNPDTTATDVERIEVLRGPQGTMYGGSTMGGAVRIIMKKPRQVYEGFVSGNYSSVDGGKANHQLSAMANVPLIEDKLAARVVMYEREQGGWIDNRYLDREDINKSTTKGGRLLLRYTPLDNLTIDAAAFVQSTDAVSNNNWNPAYGDYVQESKLLLPYEEDTKVYSLSANWDIGDYTITGSSSYFVAKSIYAADDTSYVASYRTPARCSAYLGVTCVAGTQQYTDYLAYVNSYYPAAIYYPDEVRNWTNEIRVSSNYSGPINFTAGVYYENRDQDTVGSDVLADEATGELIKPIKFIYHRYVDDHLEQKAIFGEVNYDVTDKLKVTLGGRYFEYEKSVGGETDVPWDLIGATYRPYYVRRTKEDGTLLKVNASYEFNDDIMAYVNVAEGYRPGGVNQTFGLPDALIPYESDSLTNYEAGIKTGWFDRALYVNAALYMVKWENMQVSGRTPNGAFSFISNAGAAEVKGFELESTWTPLPGLTISGNYSYNDAQLTEDQINSYVTAAGRKGDRITFIPKNKGAISADYSRPITASLKGFVRGDVNYVGISYSELSVANVYRMKNPAYTLANLRAGFSPLDGNWEASVFVHNLFDHVAITRLTNSSTTPIGGSAVSALPRTVGVSLTKKF</sequence>
<evidence type="ECO:0000256" key="2">
    <source>
        <dbReference type="ARBA" id="ARBA00022448"/>
    </source>
</evidence>